<dbReference type="Gene3D" id="3.20.20.70">
    <property type="entry name" value="Aldolase class I"/>
    <property type="match status" value="1"/>
</dbReference>
<dbReference type="InterPro" id="IPR006268">
    <property type="entry name" value="DAHP_syn_2"/>
</dbReference>
<dbReference type="InterPro" id="IPR013785">
    <property type="entry name" value="Aldolase_TIM"/>
</dbReference>
<evidence type="ECO:0000256" key="1">
    <source>
        <dbReference type="ARBA" id="ARBA00022679"/>
    </source>
</evidence>
<dbReference type="EMBL" id="JAHJDP010000028">
    <property type="protein sequence ID" value="MBU2690372.1"/>
    <property type="molecule type" value="Genomic_DNA"/>
</dbReference>
<dbReference type="PANTHER" id="PTHR43018:SF2">
    <property type="entry name" value="PHOSPHO-2-DEHYDRO-3-DEOXYHEPTONATE ALDOLASE"/>
    <property type="match status" value="1"/>
</dbReference>
<accession>A0A948RWM1</accession>
<evidence type="ECO:0000313" key="3">
    <source>
        <dbReference type="EMBL" id="MBU2690372.1"/>
    </source>
</evidence>
<evidence type="ECO:0000313" key="4">
    <source>
        <dbReference type="Proteomes" id="UP000777784"/>
    </source>
</evidence>
<evidence type="ECO:0000259" key="2">
    <source>
        <dbReference type="Pfam" id="PF00793"/>
    </source>
</evidence>
<protein>
    <submittedName>
        <fullName evidence="3">3-deoxy-7-phosphoheptulonate synthase</fullName>
        <ecNumber evidence="3">2.5.1.54</ecNumber>
    </submittedName>
</protein>
<feature type="domain" description="DAHP synthetase I/KDSA" evidence="2">
    <location>
        <begin position="86"/>
        <end position="319"/>
    </location>
</feature>
<dbReference type="PANTHER" id="PTHR43018">
    <property type="entry name" value="PHOSPHO-2-DEHYDRO-3-DEOXYHEPTONATE ALDOLASE"/>
    <property type="match status" value="1"/>
</dbReference>
<name>A0A948RWM1_UNCEI</name>
<dbReference type="NCBIfam" id="NF009239">
    <property type="entry name" value="PRK12595.1"/>
    <property type="match status" value="1"/>
</dbReference>
<dbReference type="InterPro" id="IPR052899">
    <property type="entry name" value="Class-I_DAHP_synthase"/>
</dbReference>
<organism evidence="3 4">
    <name type="scientific">Eiseniibacteriota bacterium</name>
    <dbReference type="NCBI Taxonomy" id="2212470"/>
    <lineage>
        <taxon>Bacteria</taxon>
        <taxon>Candidatus Eiseniibacteriota</taxon>
    </lineage>
</organism>
<dbReference type="AlphaFoldDB" id="A0A948RWM1"/>
<dbReference type="EC" id="2.5.1.54" evidence="3"/>
<dbReference type="NCBIfam" id="TIGR01361">
    <property type="entry name" value="DAHP_synth_Bsub"/>
    <property type="match status" value="1"/>
</dbReference>
<proteinExistence type="predicted"/>
<sequence length="349" mass="37603">MKISMAPRPTEEQIQEVRRKLLSAGYSVHRMDREGETLLCALGPADFPEEAIRRLPGVTEITKITKSFKLASRQFCASDTHVAVGDVVVGGREVILMAGPCAVEGEDQVNRIAEGVAQAGAKVMRGGAFKPRSSPYSFQGLGVEGLKILRKAADTFGLKVVSEVMDISHLEPACRYVDILQVGARNVQNFTLLNALSLLDKPVLLKRGPATTIEELLNSAEYIMAGGNYKVILCERGIRTFNTYTRNTLDLSAVPVLKELTHLPVIIDPSHAVGIRKMVAPMARASIAAGADGLILEVHHDPDSALCDGQQSLTLDQFRVLTVECARIALVLGRTLGPEGGLDTKKAGP</sequence>
<dbReference type="SUPFAM" id="SSF51569">
    <property type="entry name" value="Aldolase"/>
    <property type="match status" value="1"/>
</dbReference>
<keyword evidence="1 3" id="KW-0808">Transferase</keyword>
<dbReference type="InterPro" id="IPR006218">
    <property type="entry name" value="DAHP1/KDSA"/>
</dbReference>
<dbReference type="Proteomes" id="UP000777784">
    <property type="component" value="Unassembled WGS sequence"/>
</dbReference>
<comment type="caution">
    <text evidence="3">The sequence shown here is derived from an EMBL/GenBank/DDBJ whole genome shotgun (WGS) entry which is preliminary data.</text>
</comment>
<dbReference type="GO" id="GO:0009073">
    <property type="term" value="P:aromatic amino acid family biosynthetic process"/>
    <property type="evidence" value="ECO:0007669"/>
    <property type="project" value="InterPro"/>
</dbReference>
<gene>
    <name evidence="3" type="primary">aroF</name>
    <name evidence="3" type="ORF">KJ970_05545</name>
</gene>
<reference evidence="3" key="1">
    <citation type="submission" date="2021-05" db="EMBL/GenBank/DDBJ databases">
        <title>Energy efficiency and biological interactions define the core microbiome of deep oligotrophic groundwater.</title>
        <authorList>
            <person name="Mehrshad M."/>
            <person name="Lopez-Fernandez M."/>
            <person name="Bell E."/>
            <person name="Bernier-Latmani R."/>
            <person name="Bertilsson S."/>
            <person name="Dopson M."/>
        </authorList>
    </citation>
    <scope>NUCLEOTIDE SEQUENCE</scope>
    <source>
        <strain evidence="3">Modern_marine.mb.64</strain>
    </source>
</reference>
<dbReference type="GO" id="GO:0003849">
    <property type="term" value="F:3-deoxy-7-phosphoheptulonate synthase activity"/>
    <property type="evidence" value="ECO:0007669"/>
    <property type="project" value="UniProtKB-EC"/>
</dbReference>
<dbReference type="Gene3D" id="3.30.70.1140">
    <property type="entry name" value="Phospho-2-dehydro-3-deoxyheptonate aldolase, domain 1"/>
    <property type="match status" value="1"/>
</dbReference>
<dbReference type="NCBIfam" id="NF006421">
    <property type="entry name" value="PRK08673.1"/>
    <property type="match status" value="1"/>
</dbReference>
<dbReference type="Pfam" id="PF00793">
    <property type="entry name" value="DAHP_synth_1"/>
    <property type="match status" value="1"/>
</dbReference>
<dbReference type="GO" id="GO:0016832">
    <property type="term" value="F:aldehyde-lyase activity"/>
    <property type="evidence" value="ECO:0007669"/>
    <property type="project" value="InterPro"/>
</dbReference>